<organism evidence="2 3">
    <name type="scientific">Nakamurella aerolata</name>
    <dbReference type="NCBI Taxonomy" id="1656892"/>
    <lineage>
        <taxon>Bacteria</taxon>
        <taxon>Bacillati</taxon>
        <taxon>Actinomycetota</taxon>
        <taxon>Actinomycetes</taxon>
        <taxon>Nakamurellales</taxon>
        <taxon>Nakamurellaceae</taxon>
        <taxon>Nakamurella</taxon>
    </lineage>
</organism>
<sequence length="347" mass="35335">MTTAPGTPTDAHDAGADPTTAGPGAAADNTAAAATDSAAARPGDELAGVIRKRAMLDLTGFTRPEELAAITGLERIAVVVVRRSLAAAYTLIPADRIANSVFVPDDAEVRIHTGSLSVSGDALAGDQPVALVVTGMLLITSPVTAPVTGSISVTGTVLVPRGSEGNVGAAMSGTGALVPYAWAEDQQVRLMSGQSSLSGAALTNTAGQPQDILVLAGQTVITGEVGDIGYQQILVAGQSAASVEAQASLEQYLTILGQFGWYRGSQPRTLLNDAELAAGYFELIQPDTSLVVFGNLTLADDVTPELLRQKVTDIVLFGNLTAPAALVPMVQALTIEQYGNITAAGSA</sequence>
<keyword evidence="3" id="KW-1185">Reference proteome</keyword>
<dbReference type="EMBL" id="JABEND010000006">
    <property type="protein sequence ID" value="NNG36383.1"/>
    <property type="molecule type" value="Genomic_DNA"/>
</dbReference>
<accession>A0A849A9V5</accession>
<protein>
    <submittedName>
        <fullName evidence="2">Uncharacterized protein</fullName>
    </submittedName>
</protein>
<feature type="region of interest" description="Disordered" evidence="1">
    <location>
        <begin position="1"/>
        <end position="38"/>
    </location>
</feature>
<name>A0A849A9V5_9ACTN</name>
<comment type="caution">
    <text evidence="2">The sequence shown here is derived from an EMBL/GenBank/DDBJ whole genome shotgun (WGS) entry which is preliminary data.</text>
</comment>
<feature type="compositionally biased region" description="Low complexity" evidence="1">
    <location>
        <begin position="16"/>
        <end position="38"/>
    </location>
</feature>
<evidence type="ECO:0000313" key="3">
    <source>
        <dbReference type="Proteomes" id="UP000562984"/>
    </source>
</evidence>
<dbReference type="AlphaFoldDB" id="A0A849A9V5"/>
<proteinExistence type="predicted"/>
<reference evidence="2 3" key="1">
    <citation type="submission" date="2020-05" db="EMBL/GenBank/DDBJ databases">
        <title>Nakamurella sp. DB0629 isolated from air conditioner.</title>
        <authorList>
            <person name="Kim D.H."/>
            <person name="Kim D.-U."/>
        </authorList>
    </citation>
    <scope>NUCLEOTIDE SEQUENCE [LARGE SCALE GENOMIC DNA]</scope>
    <source>
        <strain evidence="2 3">DB0629</strain>
    </source>
</reference>
<dbReference type="RefSeq" id="WP_171200081.1">
    <property type="nucleotide sequence ID" value="NZ_JABEND010000006.1"/>
</dbReference>
<evidence type="ECO:0000256" key="1">
    <source>
        <dbReference type="SAM" id="MobiDB-lite"/>
    </source>
</evidence>
<gene>
    <name evidence="2" type="ORF">HKD39_11795</name>
</gene>
<evidence type="ECO:0000313" key="2">
    <source>
        <dbReference type="EMBL" id="NNG36383.1"/>
    </source>
</evidence>
<dbReference type="Proteomes" id="UP000562984">
    <property type="component" value="Unassembled WGS sequence"/>
</dbReference>